<evidence type="ECO:0000256" key="1">
    <source>
        <dbReference type="ARBA" id="ARBA00001678"/>
    </source>
</evidence>
<feature type="signal peptide" evidence="9">
    <location>
        <begin position="1"/>
        <end position="28"/>
    </location>
</feature>
<reference evidence="11" key="1">
    <citation type="submission" date="2021-01" db="UniProtKB">
        <authorList>
            <consortium name="EnsemblPlants"/>
        </authorList>
    </citation>
    <scope>IDENTIFICATION</scope>
</reference>
<feature type="chain" id="PRO_5029835654" description="mannan endo-1,4-beta-mannosidase" evidence="9">
    <location>
        <begin position="29"/>
        <end position="363"/>
    </location>
</feature>
<dbReference type="GO" id="GO:0016985">
    <property type="term" value="F:mannan endo-1,4-beta-mannosidase activity"/>
    <property type="evidence" value="ECO:0007669"/>
    <property type="project" value="UniProtKB-EC"/>
</dbReference>
<evidence type="ECO:0000256" key="8">
    <source>
        <dbReference type="ARBA" id="ARBA00023295"/>
    </source>
</evidence>
<organism evidence="11 12">
    <name type="scientific">Kalanchoe fedtschenkoi</name>
    <name type="common">Lavender scallops</name>
    <name type="synonym">South American air plant</name>
    <dbReference type="NCBI Taxonomy" id="63787"/>
    <lineage>
        <taxon>Eukaryota</taxon>
        <taxon>Viridiplantae</taxon>
        <taxon>Streptophyta</taxon>
        <taxon>Embryophyta</taxon>
        <taxon>Tracheophyta</taxon>
        <taxon>Spermatophyta</taxon>
        <taxon>Magnoliopsida</taxon>
        <taxon>eudicotyledons</taxon>
        <taxon>Gunneridae</taxon>
        <taxon>Pentapetalae</taxon>
        <taxon>Saxifragales</taxon>
        <taxon>Crassulaceae</taxon>
        <taxon>Kalanchoe</taxon>
    </lineage>
</organism>
<evidence type="ECO:0000259" key="10">
    <source>
        <dbReference type="Pfam" id="PF26410"/>
    </source>
</evidence>
<dbReference type="GO" id="GO:0005576">
    <property type="term" value="C:extracellular region"/>
    <property type="evidence" value="ECO:0007669"/>
    <property type="project" value="UniProtKB-SubCell"/>
</dbReference>
<dbReference type="Gramene" id="Kaladp0035s0064.1.v1.1">
    <property type="protein sequence ID" value="Kaladp0035s0064.1.v1.1"/>
    <property type="gene ID" value="Kaladp0035s0064.v1.1"/>
</dbReference>
<dbReference type="EnsemblPlants" id="Kaladp0035s0064.1.v1.1">
    <property type="protein sequence ID" value="Kaladp0035s0064.1.v1.1"/>
    <property type="gene ID" value="Kaladp0035s0064.v1.1"/>
</dbReference>
<keyword evidence="7" id="KW-0378">Hydrolase</keyword>
<dbReference type="InterPro" id="IPR017853">
    <property type="entry name" value="GH"/>
</dbReference>
<dbReference type="Gene3D" id="3.20.20.80">
    <property type="entry name" value="Glycosidases"/>
    <property type="match status" value="1"/>
</dbReference>
<evidence type="ECO:0000313" key="11">
    <source>
        <dbReference type="EnsemblPlants" id="Kaladp0035s0064.1.v1.1"/>
    </source>
</evidence>
<evidence type="ECO:0000256" key="9">
    <source>
        <dbReference type="SAM" id="SignalP"/>
    </source>
</evidence>
<dbReference type="InterPro" id="IPR045053">
    <property type="entry name" value="MAN-like"/>
</dbReference>
<accession>A0A7N0TF65</accession>
<comment type="subcellular location">
    <subcellularLocation>
        <location evidence="2">Secreted</location>
    </subcellularLocation>
</comment>
<evidence type="ECO:0000313" key="12">
    <source>
        <dbReference type="Proteomes" id="UP000594263"/>
    </source>
</evidence>
<evidence type="ECO:0000256" key="3">
    <source>
        <dbReference type="ARBA" id="ARBA00005641"/>
    </source>
</evidence>
<keyword evidence="6 9" id="KW-0732">Signal</keyword>
<evidence type="ECO:0000256" key="4">
    <source>
        <dbReference type="ARBA" id="ARBA00012706"/>
    </source>
</evidence>
<dbReference type="SUPFAM" id="SSF51445">
    <property type="entry name" value="(Trans)glycosidases"/>
    <property type="match status" value="1"/>
</dbReference>
<dbReference type="AlphaFoldDB" id="A0A7N0TF65"/>
<dbReference type="PANTHER" id="PTHR31451">
    <property type="match status" value="1"/>
</dbReference>
<evidence type="ECO:0000256" key="5">
    <source>
        <dbReference type="ARBA" id="ARBA00022525"/>
    </source>
</evidence>
<comment type="catalytic activity">
    <reaction evidence="1">
        <text>Random hydrolysis of (1-&gt;4)-beta-D-mannosidic linkages in mannans, galactomannans and glucomannans.</text>
        <dbReference type="EC" id="3.2.1.78"/>
    </reaction>
</comment>
<dbReference type="OMA" id="VTEHMER"/>
<evidence type="ECO:0000256" key="2">
    <source>
        <dbReference type="ARBA" id="ARBA00004613"/>
    </source>
</evidence>
<dbReference type="PANTHER" id="PTHR31451:SF39">
    <property type="entry name" value="MANNAN ENDO-1,4-BETA-MANNOSIDASE 1"/>
    <property type="match status" value="1"/>
</dbReference>
<comment type="similarity">
    <text evidence="3">Belongs to the glycosyl hydrolase 5 (cellulase A) family.</text>
</comment>
<dbReference type="GO" id="GO:0000272">
    <property type="term" value="P:polysaccharide catabolic process"/>
    <property type="evidence" value="ECO:0007669"/>
    <property type="project" value="InterPro"/>
</dbReference>
<sequence>MLTSKCLVALSTCLFLVALDEGVTRAVAREYPDAVGRGGGSFARTSGAHFVKDGRPFHVNGFNSYWMMYMASDPSTQSKVTSAFQEAAQHGMNVARTWAFSDGVYRALQVSPGTYNADMFKGLDFVISEAKKHGIYLILSLVNNWDDYGGKKKYVQWAQERGGQNLNKPDDFFTNPTVKGYYKNHIKTVLTRVNTITGVAYKDDPTIFAWELMNEPRCDSDPSGNSVQSWAKEMASFVKSLDKNHMLEIGLEGFYGKSAPERVQQVNPWNGLYGTDFISNNQIPEIDFTTIHIYPDQWTSGGEEQQVAYVDKYVKAHIEDSATVIKKPILLAEFGKSSKSSGYTVAARDHNNAVESDTCAREL</sequence>
<evidence type="ECO:0000256" key="6">
    <source>
        <dbReference type="ARBA" id="ARBA00022729"/>
    </source>
</evidence>
<name>A0A7N0TF65_KALFE</name>
<proteinExistence type="inferred from homology"/>
<dbReference type="EC" id="3.2.1.78" evidence="4"/>
<dbReference type="Pfam" id="PF26410">
    <property type="entry name" value="GH5_mannosidase"/>
    <property type="match status" value="1"/>
</dbReference>
<dbReference type="Proteomes" id="UP000594263">
    <property type="component" value="Unplaced"/>
</dbReference>
<feature type="domain" description="Glycoside hydrolase family 5" evidence="10">
    <location>
        <begin position="41"/>
        <end position="347"/>
    </location>
</feature>
<protein>
    <recommendedName>
        <fullName evidence="4">mannan endo-1,4-beta-mannosidase</fullName>
        <ecNumber evidence="4">3.2.1.78</ecNumber>
    </recommendedName>
</protein>
<dbReference type="InterPro" id="IPR001547">
    <property type="entry name" value="Glyco_hydro_5"/>
</dbReference>
<keyword evidence="12" id="KW-1185">Reference proteome</keyword>
<keyword evidence="5" id="KW-0964">Secreted</keyword>
<keyword evidence="8" id="KW-0326">Glycosidase</keyword>
<evidence type="ECO:0000256" key="7">
    <source>
        <dbReference type="ARBA" id="ARBA00022801"/>
    </source>
</evidence>